<gene>
    <name evidence="1" type="ORF">APG09_01569</name>
</gene>
<evidence type="ECO:0000313" key="1">
    <source>
        <dbReference type="EMBL" id="KYC55722.1"/>
    </source>
</evidence>
<protein>
    <submittedName>
        <fullName evidence="1">Transglycosylase SLT domain protein</fullName>
    </submittedName>
</protein>
<reference evidence="1" key="1">
    <citation type="journal article" date="2016" name="ISME J.">
        <title>Chasing the elusive Euryarchaeota class WSA2: genomes reveal a uniquely fastidious methyl-reducing methanogen.</title>
        <authorList>
            <person name="Nobu M.K."/>
            <person name="Narihiro T."/>
            <person name="Kuroda K."/>
            <person name="Mei R."/>
            <person name="Liu W.T."/>
        </authorList>
    </citation>
    <scope>NUCLEOTIDE SEQUENCE [LARGE SCALE GENOMIC DNA]</scope>
    <source>
        <strain evidence="1">ADurb1213_Bin02801</strain>
    </source>
</reference>
<sequence length="163" mass="19109">MKKKKLLKGSGVNLMMSIFDVGMFTIKNCKKNPEIMFAIIMTESGGDEKAQSYCARGLTQMTKVALEDVRRISKQEWYFDDLFDPFIALKSAEVYFEYLLQSFKGHKLFAVLAYSWGIGNTYRWIRSEPDNSKIDEMIPPTKKDYIFNFLYWENYFLKNIAPK</sequence>
<dbReference type="Gene3D" id="1.10.530.10">
    <property type="match status" value="1"/>
</dbReference>
<accession>A0A150JEB7</accession>
<dbReference type="AlphaFoldDB" id="A0A150JEB7"/>
<dbReference type="InterPro" id="IPR023346">
    <property type="entry name" value="Lysozyme-like_dom_sf"/>
</dbReference>
<proteinExistence type="predicted"/>
<comment type="caution">
    <text evidence="1">The sequence shown here is derived from an EMBL/GenBank/DDBJ whole genome shotgun (WGS) entry which is preliminary data.</text>
</comment>
<dbReference type="SUPFAM" id="SSF53955">
    <property type="entry name" value="Lysozyme-like"/>
    <property type="match status" value="1"/>
</dbReference>
<dbReference type="Pfam" id="PF01464">
    <property type="entry name" value="SLT"/>
    <property type="match status" value="1"/>
</dbReference>
<dbReference type="EMBL" id="LNJE01000036">
    <property type="protein sequence ID" value="KYC55722.1"/>
    <property type="molecule type" value="Genomic_DNA"/>
</dbReference>
<accession>A0A150JEP4</accession>
<dbReference type="InterPro" id="IPR008258">
    <property type="entry name" value="Transglycosylase_SLT_dom_1"/>
</dbReference>
<organism evidence="1">
    <name type="scientific">Candidatus Methanofastidiosum methylothiophilum</name>
    <dbReference type="NCBI Taxonomy" id="1705564"/>
    <lineage>
        <taxon>Archaea</taxon>
        <taxon>Methanobacteriati</taxon>
        <taxon>Methanobacteriota</taxon>
        <taxon>Stenosarchaea group</taxon>
        <taxon>Candidatus Methanofastidiosia</taxon>
        <taxon>Candidatus Methanofastidiosales</taxon>
        <taxon>Candidatus Methanofastidiosaceae</taxon>
        <taxon>Candidatus Methanofastidiosum</taxon>
    </lineage>
</organism>
<name>A0A150JEB7_9EURY</name>